<reference evidence="3" key="1">
    <citation type="journal article" date="2019" name="Int. J. Syst. Evol. Microbiol.">
        <title>The Global Catalogue of Microorganisms (GCM) 10K type strain sequencing project: providing services to taxonomists for standard genome sequencing and annotation.</title>
        <authorList>
            <consortium name="The Broad Institute Genomics Platform"/>
            <consortium name="The Broad Institute Genome Sequencing Center for Infectious Disease"/>
            <person name="Wu L."/>
            <person name="Ma J."/>
        </authorList>
    </citation>
    <scope>NUCLEOTIDE SEQUENCE [LARGE SCALE GENOMIC DNA]</scope>
    <source>
        <strain evidence="3">CCUG 60214</strain>
    </source>
</reference>
<dbReference type="PIRSF" id="PIRSF006221">
    <property type="entry name" value="Ketosamine-3-kinase"/>
    <property type="match status" value="1"/>
</dbReference>
<dbReference type="Gene3D" id="3.30.200.20">
    <property type="entry name" value="Phosphorylase Kinase, domain 1"/>
    <property type="match status" value="1"/>
</dbReference>
<comment type="caution">
    <text evidence="2">The sequence shown here is derived from an EMBL/GenBank/DDBJ whole genome shotgun (WGS) entry which is preliminary data.</text>
</comment>
<evidence type="ECO:0000313" key="2">
    <source>
        <dbReference type="EMBL" id="MFD1147274.1"/>
    </source>
</evidence>
<organism evidence="2 3">
    <name type="scientific">Saccharothrix hoggarensis</name>
    <dbReference type="NCBI Taxonomy" id="913853"/>
    <lineage>
        <taxon>Bacteria</taxon>
        <taxon>Bacillati</taxon>
        <taxon>Actinomycetota</taxon>
        <taxon>Actinomycetes</taxon>
        <taxon>Pseudonocardiales</taxon>
        <taxon>Pseudonocardiaceae</taxon>
        <taxon>Saccharothrix</taxon>
    </lineage>
</organism>
<dbReference type="Gene3D" id="3.90.1200.10">
    <property type="match status" value="1"/>
</dbReference>
<keyword evidence="1" id="KW-0808">Transferase</keyword>
<dbReference type="GO" id="GO:0016301">
    <property type="term" value="F:kinase activity"/>
    <property type="evidence" value="ECO:0007669"/>
    <property type="project" value="UniProtKB-KW"/>
</dbReference>
<gene>
    <name evidence="2" type="ORF">ACFQ3T_09075</name>
</gene>
<proteinExistence type="inferred from homology"/>
<dbReference type="SUPFAM" id="SSF56112">
    <property type="entry name" value="Protein kinase-like (PK-like)"/>
    <property type="match status" value="1"/>
</dbReference>
<keyword evidence="1 2" id="KW-0418">Kinase</keyword>
<dbReference type="PANTHER" id="PTHR12149:SF8">
    <property type="entry name" value="PROTEIN-RIBULOSAMINE 3-KINASE"/>
    <property type="match status" value="1"/>
</dbReference>
<evidence type="ECO:0000313" key="3">
    <source>
        <dbReference type="Proteomes" id="UP001597168"/>
    </source>
</evidence>
<dbReference type="PANTHER" id="PTHR12149">
    <property type="entry name" value="FRUCTOSAMINE 3 KINASE-RELATED PROTEIN"/>
    <property type="match status" value="1"/>
</dbReference>
<accession>A0ABW3QR81</accession>
<dbReference type="Proteomes" id="UP001597168">
    <property type="component" value="Unassembled WGS sequence"/>
</dbReference>
<keyword evidence="3" id="KW-1185">Reference proteome</keyword>
<protein>
    <submittedName>
        <fullName evidence="2">Fructosamine kinase family protein</fullName>
    </submittedName>
</protein>
<comment type="similarity">
    <text evidence="1">Belongs to the fructosamine kinase family.</text>
</comment>
<dbReference type="EMBL" id="JBHTLK010000031">
    <property type="protein sequence ID" value="MFD1147274.1"/>
    <property type="molecule type" value="Genomic_DNA"/>
</dbReference>
<name>A0ABW3QR81_9PSEU</name>
<dbReference type="InterPro" id="IPR011009">
    <property type="entry name" value="Kinase-like_dom_sf"/>
</dbReference>
<evidence type="ECO:0000256" key="1">
    <source>
        <dbReference type="PIRNR" id="PIRNR006221"/>
    </source>
</evidence>
<dbReference type="RefSeq" id="WP_380722262.1">
    <property type="nucleotide sequence ID" value="NZ_JBHTLK010000031.1"/>
</dbReference>
<dbReference type="InterPro" id="IPR016477">
    <property type="entry name" value="Fructo-/Ketosamine-3-kinase"/>
</dbReference>
<sequence length="301" mass="33476">MTAHEGSARDVLAKLGEGAEVVRLTGGVVNTVWLVRGPEREVVVKTTEDAPPSLFEVEAEGLGVLRRHGLTTPEVLGVGADWLLLEAMTPRPPESDAFWEAAGRAVAALHDVRGDRFGWDDDGWLGVLPQHNAWHDDGHEFFVEQRLLRYLREPKADAVLTAEDRDALERLCARLPEIVPAAPPSLTHGDLWHNNVVATAAGEPAFIDPAVSWTWPDVDLSMMFCGADSPARFFDAYHEVRPLDRDWRDRMPVVFLREILSTVAHEGDRWGALVYLRDVLKPFRRSVVVDSTNEAQVGTIE</sequence>
<dbReference type="Pfam" id="PF03881">
    <property type="entry name" value="Fructosamin_kin"/>
    <property type="match status" value="1"/>
</dbReference>